<keyword evidence="5" id="KW-1185">Reference proteome</keyword>
<feature type="region of interest" description="Disordered" evidence="1">
    <location>
        <begin position="1368"/>
        <end position="1463"/>
    </location>
</feature>
<dbReference type="GO" id="GO:0005544">
    <property type="term" value="F:calcium-dependent phospholipid binding"/>
    <property type="evidence" value="ECO:0007669"/>
    <property type="project" value="InterPro"/>
</dbReference>
<dbReference type="CDD" id="cd08688">
    <property type="entry name" value="C2_KIAA0528-like"/>
    <property type="match status" value="1"/>
</dbReference>
<dbReference type="GO" id="GO:0072659">
    <property type="term" value="P:protein localization to plasma membrane"/>
    <property type="evidence" value="ECO:0007669"/>
    <property type="project" value="TreeGrafter"/>
</dbReference>
<feature type="region of interest" description="Disordered" evidence="1">
    <location>
        <begin position="673"/>
        <end position="712"/>
    </location>
</feature>
<organism evidence="4 5">
    <name type="scientific">Solea senegalensis</name>
    <name type="common">Senegalese sole</name>
    <dbReference type="NCBI Taxonomy" id="28829"/>
    <lineage>
        <taxon>Eukaryota</taxon>
        <taxon>Metazoa</taxon>
        <taxon>Chordata</taxon>
        <taxon>Craniata</taxon>
        <taxon>Vertebrata</taxon>
        <taxon>Euteleostomi</taxon>
        <taxon>Actinopterygii</taxon>
        <taxon>Neopterygii</taxon>
        <taxon>Teleostei</taxon>
        <taxon>Neoteleostei</taxon>
        <taxon>Acanthomorphata</taxon>
        <taxon>Carangaria</taxon>
        <taxon>Pleuronectiformes</taxon>
        <taxon>Pleuronectoidei</taxon>
        <taxon>Soleidae</taxon>
        <taxon>Solea</taxon>
    </lineage>
</organism>
<dbReference type="InterPro" id="IPR037785">
    <property type="entry name" value="C2_C2CD5"/>
</dbReference>
<dbReference type="InterPro" id="IPR056431">
    <property type="entry name" value="C2CD5_YbjQ-rel_dom"/>
</dbReference>
<dbReference type="Pfam" id="PF00168">
    <property type="entry name" value="C2"/>
    <property type="match status" value="2"/>
</dbReference>
<protein>
    <submittedName>
        <fullName evidence="4">C2 domain-containing 5 isoform X13</fullName>
    </submittedName>
</protein>
<feature type="region of interest" description="Disordered" evidence="1">
    <location>
        <begin position="406"/>
        <end position="435"/>
    </location>
</feature>
<feature type="compositionally biased region" description="Basic residues" evidence="1">
    <location>
        <begin position="524"/>
        <end position="536"/>
    </location>
</feature>
<dbReference type="GO" id="GO:0010828">
    <property type="term" value="P:positive regulation of D-glucose transmembrane transport"/>
    <property type="evidence" value="ECO:0007669"/>
    <property type="project" value="TreeGrafter"/>
</dbReference>
<reference evidence="4 5" key="1">
    <citation type="journal article" date="2021" name="Sci. Rep.">
        <title>Chromosome anchoring in Senegalese sole (Solea senegalensis) reveals sex-associated markers and genome rearrangements in flatfish.</title>
        <authorList>
            <person name="Guerrero-Cozar I."/>
            <person name="Gomez-Garrido J."/>
            <person name="Berbel C."/>
            <person name="Martinez-Blanch J.F."/>
            <person name="Alioto T."/>
            <person name="Claros M.G."/>
            <person name="Gagnaire P.A."/>
            <person name="Manchado M."/>
        </authorList>
    </citation>
    <scope>NUCLEOTIDE SEQUENCE [LARGE SCALE GENOMIC DNA]</scope>
    <source>
        <strain evidence="4">Sse05_10M</strain>
    </source>
</reference>
<feature type="domain" description="C2" evidence="2">
    <location>
        <begin position="1100"/>
        <end position="1227"/>
    </location>
</feature>
<dbReference type="InterPro" id="IPR008428">
    <property type="entry name" value="Chond_GalNAc"/>
</dbReference>
<dbReference type="InterPro" id="IPR057815">
    <property type="entry name" value="C2CD5_C"/>
</dbReference>
<dbReference type="InterPro" id="IPR056430">
    <property type="entry name" value="C2CD5_YbjQ-like_dom"/>
</dbReference>
<evidence type="ECO:0000259" key="2">
    <source>
        <dbReference type="PROSITE" id="PS50004"/>
    </source>
</evidence>
<feature type="compositionally biased region" description="Polar residues" evidence="1">
    <location>
        <begin position="1968"/>
        <end position="1978"/>
    </location>
</feature>
<evidence type="ECO:0000313" key="5">
    <source>
        <dbReference type="Proteomes" id="UP000693946"/>
    </source>
</evidence>
<dbReference type="InterPro" id="IPR037524">
    <property type="entry name" value="PA14/GLEYA"/>
</dbReference>
<dbReference type="PANTHER" id="PTHR37412">
    <property type="entry name" value="C2 DOMAIN-CONTAINING PROTEIN 5"/>
    <property type="match status" value="1"/>
</dbReference>
<dbReference type="GO" id="GO:0031340">
    <property type="term" value="P:positive regulation of vesicle fusion"/>
    <property type="evidence" value="ECO:0007669"/>
    <property type="project" value="TreeGrafter"/>
</dbReference>
<feature type="region of interest" description="Disordered" evidence="1">
    <location>
        <begin position="449"/>
        <end position="551"/>
    </location>
</feature>
<evidence type="ECO:0000259" key="3">
    <source>
        <dbReference type="PROSITE" id="PS51820"/>
    </source>
</evidence>
<feature type="compositionally biased region" description="Basic and acidic residues" evidence="1">
    <location>
        <begin position="411"/>
        <end position="423"/>
    </location>
</feature>
<accession>A0AAV6T290</accession>
<dbReference type="GO" id="GO:0032580">
    <property type="term" value="C:Golgi cisterna membrane"/>
    <property type="evidence" value="ECO:0007669"/>
    <property type="project" value="InterPro"/>
</dbReference>
<feature type="compositionally biased region" description="Polar residues" evidence="1">
    <location>
        <begin position="453"/>
        <end position="465"/>
    </location>
</feature>
<dbReference type="Pfam" id="PF23028">
    <property type="entry name" value="YbjQ_3"/>
    <property type="match status" value="1"/>
</dbReference>
<dbReference type="GO" id="GO:0065002">
    <property type="term" value="P:intracellular protein transmembrane transport"/>
    <property type="evidence" value="ECO:0007669"/>
    <property type="project" value="TreeGrafter"/>
</dbReference>
<sequence length="2142" mass="242112">MISVFFPLKKLRRNSKCLLFSAILLVCAVAVYNEMYAARAWSSDPSMNAAADENSWRRAMFDQWFRKDQANDMEDSAAWASSYTPQTWKPEYKGQANLHVFEDWCGGSIAGLRKNLHYPLYPHTRTTVQKLAVSPQWTNYGLRIFGYLHPYIDGDFAFALSSDDNSEFWLSSDDSPLNVQLLAWVGKTGTEWTAPGEFDKYSTQTSRQVWLSAQRRYFFEVIHKQDHKGTDHVEVAWQFHGFDFMVIESRHMSLYVNESTFSMSDVTHIPQTAASHQITPTKQHSATVDMLRKDPRDTLYQVPLINSKFLQGVLPDCVYKPSYTIKDFPLLRYQGLKFVHMSYIYPNDYTRLTHMESESSCFYPESNFYFKMYGFSEYMRLDRPDMNGNGISDFEFQQKLVMHEEDDFDDNNERERESRRDQNDNALFPDYGDDFDDYNQKRTRKLFSVPVQEVNNMPNSSNTRQHMGKVQMRQRKYNVPQAQTEKPETPLPTQASKHHLEQKKGLGKKVQQVKPEGKRLPERQKRKSAAKKRQHRKSDPIQLKAQERPVVPTEQLITKKHPIQRSRSLNRTRIQRRKASKKPTVTKQQRIVTAEVEHHPDMKKHVTAPKRDIIPPLVQLDQRDPFIRKRIREKEMKMMAMPQDVDNDIDGPQMVTTKTDGDWSDMRGQEDMLMNEDRGDDPAGKQMYNGDSDSLWQPQEDSEGTDNEDFTPAPVFDAEVKWSQTFQFNHLDIQAQRSDRIDLHCNISGNLLLHSSDTLPVVEAFMEQLNKKHNGRFALERVVNVVKRVDKVLGNRYLLELLLRDGVSGQLLRLSKYVYVLIRLRGPRNWDRGFQNQQSDTVLSNPVGFRWNPDATVHFIIPVKNQGRWVRTLIDYMERLFRETGDTNFNLIITDYDSTDMDVRKALQKSSLPRYQYVRLTGDFERSAGLQAGVDLINDDHSIVFLCDLHINFPSSIIDTIRKHCVEGYMAFAPIIMRLDCGATPLDPRGYWEVNGFGLLGIYKSDLNAVGGMNTKEFKKQWGGEDWELLDRSLAHSHKLRVLFPSMCGHEDPSGRTGGGEDLLEKLLPSLSLPPWHVEPACPAFARPQVKFGNTTFKTDVCPKSLNPQWKSKWFKFELSCDTVVLIDLHYSHAWETKASDLTDAFVEVKFGNTTFKTDVCPKSLNPQWNSEWFKFEVDDEDLQDEPLQITVLDHDTYSANDAIGKVYIDIDPLLCSEAASVISGWFPIYDTIHGIRGEINVLVKVELFNDLNRFRQSSCGVKFFCTTSIPRCYRVAMVHGFVEELVVNEDPEYQWIDRIRTPRASNEARQRLISLMSGELQRKIGLKVLEMGGNAVVGYLQCFDLEGESGLVVRAIGTACTLDKLSSGSAPNTTTHVHPNTAPASNACNSPSKDGKEPVFGEDVLSFSGPPTPFRALPTSSSSPPPFSPSKPCSRQSSSSDTDLSLTPKTGMGSGGSAGKEAGPLKTLLRQQTQTALEQREFPFFTLTSFPLGFLVHVGGVVSARSVKLLDRIHNPDEPETRDAWWEEIRQEIKSHAKALGCHAVVGYSESTSICEEVCILSASGTASILNPRYMREGCLDIGNTDHRFEEPSPPSCGFCHIPYDELNMPFPAQLTYCHHCRRQKVPDVLFTTIDMPSEAAVSGKGCLIQARLCRLKKKAQGEVNATVISNLLPFMEYELHTQLMNKLKLRNMNALFGLQIQISVGENMLLGLASATGVYLTALPAPGGIQIAGKTPIDLSNEHHILTIQKRINDTIAKNRELYQINPPELTEEVVGSPIPEPRQRSRLFRSHSESSDELSELDLSHGKKDAFVLEIDDTDAVEDIHSLLTDAPPPSGFYSCNTEIMPGIYNWTSAVQMFTSVRVFRLSNVNLTNQGLNKIFTDLCENLLKSFYFKLRSMIPCCLCHLNFTVAVPEDELIQVAVTAVAMTFDKDQTQERTADKPVTKGCSETEEQLQFPLELFADSSSTNTQTSSKISGVPESTGVSPRASSLDRCSPLPEGRSRSLRSNRSFGGGSVTVVKMTPLSFLPGTRIIKYLGIINMFFIRETTSLREEGGVSGFLHSFIAEVFAMVRAHVAALGGNAVVSYSMKECMLMENPHKNQAQCLINVSGDAVICVLETDQEPMSSTTSIGQTCTSGAT</sequence>
<dbReference type="GO" id="GO:0005509">
    <property type="term" value="F:calcium ion binding"/>
    <property type="evidence" value="ECO:0007669"/>
    <property type="project" value="TreeGrafter"/>
</dbReference>
<feature type="compositionally biased region" description="Basic and acidic residues" evidence="1">
    <location>
        <begin position="673"/>
        <end position="683"/>
    </location>
</feature>
<name>A0AAV6T290_SOLSE</name>
<proteinExistence type="predicted"/>
<dbReference type="PROSITE" id="PS51820">
    <property type="entry name" value="PA14"/>
    <property type="match status" value="1"/>
</dbReference>
<evidence type="ECO:0000313" key="4">
    <source>
        <dbReference type="EMBL" id="KAG7523514.1"/>
    </source>
</evidence>
<dbReference type="SMART" id="SM00239">
    <property type="entry name" value="C2"/>
    <property type="match status" value="1"/>
</dbReference>
<dbReference type="Pfam" id="PF23025">
    <property type="entry name" value="YbjQ_2"/>
    <property type="match status" value="3"/>
</dbReference>
<dbReference type="InterPro" id="IPR000008">
    <property type="entry name" value="C2_dom"/>
</dbReference>
<dbReference type="Pfam" id="PF23128">
    <property type="entry name" value="YbjQ_4"/>
    <property type="match status" value="1"/>
</dbReference>
<dbReference type="Pfam" id="PF05679">
    <property type="entry name" value="CHGN"/>
    <property type="match status" value="1"/>
</dbReference>
<dbReference type="PANTHER" id="PTHR37412:SF2">
    <property type="entry name" value="C2 DOMAIN-CONTAINING PROTEIN 5"/>
    <property type="match status" value="1"/>
</dbReference>
<evidence type="ECO:0000256" key="1">
    <source>
        <dbReference type="SAM" id="MobiDB-lite"/>
    </source>
</evidence>
<comment type="caution">
    <text evidence="4">The sequence shown here is derived from an EMBL/GenBank/DDBJ whole genome shotgun (WGS) entry which is preliminary data.</text>
</comment>
<dbReference type="GO" id="GO:0005886">
    <property type="term" value="C:plasma membrane"/>
    <property type="evidence" value="ECO:0007669"/>
    <property type="project" value="TreeGrafter"/>
</dbReference>
<dbReference type="GO" id="GO:0008376">
    <property type="term" value="F:acetylgalactosaminyltransferase activity"/>
    <property type="evidence" value="ECO:0007669"/>
    <property type="project" value="InterPro"/>
</dbReference>
<dbReference type="InterPro" id="IPR011658">
    <property type="entry name" value="PA14_dom"/>
</dbReference>
<feature type="compositionally biased region" description="Polar residues" evidence="1">
    <location>
        <begin position="689"/>
        <end position="699"/>
    </location>
</feature>
<dbReference type="SMART" id="SM00758">
    <property type="entry name" value="PA14"/>
    <property type="match status" value="1"/>
</dbReference>
<dbReference type="InterPro" id="IPR038983">
    <property type="entry name" value="C2CD5"/>
</dbReference>
<feature type="compositionally biased region" description="Low complexity" evidence="1">
    <location>
        <begin position="1431"/>
        <end position="1448"/>
    </location>
</feature>
<feature type="region of interest" description="Disordered" evidence="1">
    <location>
        <begin position="1968"/>
        <end position="2012"/>
    </location>
</feature>
<feature type="compositionally biased region" description="Polar residues" evidence="1">
    <location>
        <begin position="1368"/>
        <end position="1393"/>
    </location>
</feature>
<dbReference type="GO" id="GO:0090314">
    <property type="term" value="P:positive regulation of protein targeting to membrane"/>
    <property type="evidence" value="ECO:0007669"/>
    <property type="project" value="TreeGrafter"/>
</dbReference>
<feature type="domain" description="PA14" evidence="3">
    <location>
        <begin position="91"/>
        <end position="251"/>
    </location>
</feature>
<feature type="compositionally biased region" description="Acidic residues" evidence="1">
    <location>
        <begin position="700"/>
        <end position="709"/>
    </location>
</feature>
<gene>
    <name evidence="4" type="ORF">JOB18_048891</name>
</gene>
<dbReference type="Proteomes" id="UP000693946">
    <property type="component" value="Linkage Group LG10"/>
</dbReference>
<dbReference type="EMBL" id="JAGKHQ010000002">
    <property type="protein sequence ID" value="KAG7523514.1"/>
    <property type="molecule type" value="Genomic_DNA"/>
</dbReference>
<dbReference type="PROSITE" id="PS50004">
    <property type="entry name" value="C2"/>
    <property type="match status" value="1"/>
</dbReference>